<evidence type="ECO:0000313" key="4">
    <source>
        <dbReference type="Proteomes" id="UP000019277"/>
    </source>
</evidence>
<dbReference type="EMBL" id="AYXG01000104">
    <property type="protein sequence ID" value="EWC61595.1"/>
    <property type="molecule type" value="Genomic_DNA"/>
</dbReference>
<dbReference type="RefSeq" id="WP_035283070.1">
    <property type="nucleotide sequence ID" value="NZ_AYXG01000104.1"/>
</dbReference>
<comment type="caution">
    <text evidence="3">The sequence shown here is derived from an EMBL/GenBank/DDBJ whole genome shotgun (WGS) entry which is preliminary data.</text>
</comment>
<dbReference type="NCBIfam" id="TIGR00996">
    <property type="entry name" value="Mtu_fam_mce"/>
    <property type="match status" value="1"/>
</dbReference>
<dbReference type="InterPro" id="IPR005693">
    <property type="entry name" value="Mce"/>
</dbReference>
<dbReference type="OrthoDB" id="4516955at2"/>
<name>W7IL41_9PSEU</name>
<dbReference type="InterPro" id="IPR003399">
    <property type="entry name" value="Mce/MlaD"/>
</dbReference>
<reference evidence="3 4" key="1">
    <citation type="journal article" date="2014" name="Genome Announc.">
        <title>Draft Genome Sequence of the Antitrypanosomally Active Sponge-Associated Bacterium Actinokineospora sp. Strain EG49.</title>
        <authorList>
            <person name="Harjes J."/>
            <person name="Ryu T."/>
            <person name="Abdelmohsen U.R."/>
            <person name="Moitinho-Silva L."/>
            <person name="Horn H."/>
            <person name="Ravasi T."/>
            <person name="Hentschel U."/>
        </authorList>
    </citation>
    <scope>NUCLEOTIDE SEQUENCE [LARGE SCALE GENOMIC DNA]</scope>
    <source>
        <strain evidence="3 4">EG49</strain>
    </source>
</reference>
<dbReference type="STRING" id="909613.UO65_3116"/>
<gene>
    <name evidence="3" type="ORF">UO65_3116</name>
</gene>
<dbReference type="PANTHER" id="PTHR33371">
    <property type="entry name" value="INTERMEMBRANE PHOSPHOLIPID TRANSPORT SYSTEM BINDING PROTEIN MLAD-RELATED"/>
    <property type="match status" value="1"/>
</dbReference>
<dbReference type="eggNOG" id="COG1463">
    <property type="taxonomic scope" value="Bacteria"/>
</dbReference>
<dbReference type="Proteomes" id="UP000019277">
    <property type="component" value="Unassembled WGS sequence"/>
</dbReference>
<sequence>MAATKTRYKLIRAIAIGAAAVLLVAAGTWALLNAGKTKSVTAYFTAAVGLYTDSDVRALGVKIGSVDTVEPQGPNVKVTMTIDADAPIPQGANALIVTPSLVADRYVQLSPVDTNGPRLADDTTIPLERTVVPVEIDQLFSSLNDVTTALGPEGSNKDGALSDLLKTGATYLEGNGAEFGQTVRDLGDLARTLGNSQDDLFATVDGLQKFTTTLAQSDGQVRQLDDLLSSVSKNLADERGNFDEALRELASALGTVQGFIKDNRGLIKTNVDKLAGTTALLSQQRASLSEALDATPLALSNLLNAYDPNTRTLDGRGNLNEFSLLPLPATANAQGGN</sequence>
<dbReference type="InterPro" id="IPR024516">
    <property type="entry name" value="Mce_C"/>
</dbReference>
<keyword evidence="4" id="KW-1185">Reference proteome</keyword>
<feature type="domain" description="Mce/MlaD" evidence="1">
    <location>
        <begin position="37"/>
        <end position="111"/>
    </location>
</feature>
<dbReference type="InterPro" id="IPR052336">
    <property type="entry name" value="MlaD_Phospholipid_Transporter"/>
</dbReference>
<evidence type="ECO:0000259" key="2">
    <source>
        <dbReference type="Pfam" id="PF11887"/>
    </source>
</evidence>
<dbReference type="PANTHER" id="PTHR33371:SF4">
    <property type="entry name" value="INTERMEMBRANE PHOSPHOLIPID TRANSPORT SYSTEM BINDING PROTEIN MLAD"/>
    <property type="match status" value="1"/>
</dbReference>
<evidence type="ECO:0000313" key="3">
    <source>
        <dbReference type="EMBL" id="EWC61595.1"/>
    </source>
</evidence>
<dbReference type="PATRIC" id="fig|909613.9.peg.3118"/>
<evidence type="ECO:0000259" key="1">
    <source>
        <dbReference type="Pfam" id="PF02470"/>
    </source>
</evidence>
<dbReference type="Pfam" id="PF02470">
    <property type="entry name" value="MlaD"/>
    <property type="match status" value="1"/>
</dbReference>
<dbReference type="GO" id="GO:0005576">
    <property type="term" value="C:extracellular region"/>
    <property type="evidence" value="ECO:0007669"/>
    <property type="project" value="TreeGrafter"/>
</dbReference>
<organism evidence="3 4">
    <name type="scientific">Actinokineospora spheciospongiae</name>
    <dbReference type="NCBI Taxonomy" id="909613"/>
    <lineage>
        <taxon>Bacteria</taxon>
        <taxon>Bacillati</taxon>
        <taxon>Actinomycetota</taxon>
        <taxon>Actinomycetes</taxon>
        <taxon>Pseudonocardiales</taxon>
        <taxon>Pseudonocardiaceae</taxon>
        <taxon>Actinokineospora</taxon>
    </lineage>
</organism>
<accession>W7IL41</accession>
<dbReference type="Pfam" id="PF11887">
    <property type="entry name" value="Mce4_CUP1"/>
    <property type="match status" value="1"/>
</dbReference>
<protein>
    <submittedName>
        <fullName evidence="3">MCE-family protein Mce1D</fullName>
    </submittedName>
</protein>
<feature type="domain" description="Mammalian cell entry C-terminal" evidence="2">
    <location>
        <begin position="117"/>
        <end position="294"/>
    </location>
</feature>
<proteinExistence type="predicted"/>
<dbReference type="AlphaFoldDB" id="W7IL41"/>